<gene>
    <name evidence="2" type="ORF">AM587_10007957</name>
</gene>
<evidence type="ECO:0000313" key="2">
    <source>
        <dbReference type="EMBL" id="KUF84790.1"/>
    </source>
</evidence>
<sequence length="314" mass="35132">MRCPTGAPPSGPDVLPSRMTPAQIRTLGITRASYPPFRESFFFDPRANSELKKGGRAPDRFVYARDSRRMWTTQGPRIDSRLPKTTVKPGTAFRNECLSADQLYSSNRNSLGYEVHRSLRGTSLCSTSKRFNHKSVTPECVGPGSYDVMKKPKGLLTDPPARQSGVSVCIFRFSIVLEYSVCCNFQDFPPPNRLAHWGGRPDSRSMDSAGKWKYTSEIPSVTKFSFRKARASTWIEQVEHRQRREDPLARKPEIGLVVRPEQRLPQYLQGTSNPVHTNQAPKQNAPTPSSAPGRARSLVVSLYPQGSSESKDTD</sequence>
<accession>A0A0W8CLC1</accession>
<dbReference type="OrthoDB" id="89788at2759"/>
<comment type="caution">
    <text evidence="2">The sequence shown here is derived from an EMBL/GenBank/DDBJ whole genome shotgun (WGS) entry which is preliminary data.</text>
</comment>
<feature type="compositionally biased region" description="Polar residues" evidence="1">
    <location>
        <begin position="268"/>
        <end position="290"/>
    </location>
</feature>
<dbReference type="Proteomes" id="UP000052943">
    <property type="component" value="Unassembled WGS sequence"/>
</dbReference>
<organism evidence="2 3">
    <name type="scientific">Phytophthora nicotianae</name>
    <name type="common">Potato buckeye rot agent</name>
    <name type="synonym">Phytophthora parasitica</name>
    <dbReference type="NCBI Taxonomy" id="4792"/>
    <lineage>
        <taxon>Eukaryota</taxon>
        <taxon>Sar</taxon>
        <taxon>Stramenopiles</taxon>
        <taxon>Oomycota</taxon>
        <taxon>Peronosporomycetes</taxon>
        <taxon>Peronosporales</taxon>
        <taxon>Peronosporaceae</taxon>
        <taxon>Phytophthora</taxon>
    </lineage>
</organism>
<evidence type="ECO:0000256" key="1">
    <source>
        <dbReference type="SAM" id="MobiDB-lite"/>
    </source>
</evidence>
<dbReference type="EMBL" id="LNFO01002748">
    <property type="protein sequence ID" value="KUF84790.1"/>
    <property type="molecule type" value="Genomic_DNA"/>
</dbReference>
<name>A0A0W8CLC1_PHYNI</name>
<evidence type="ECO:0000313" key="3">
    <source>
        <dbReference type="Proteomes" id="UP000052943"/>
    </source>
</evidence>
<reference evidence="2 3" key="1">
    <citation type="submission" date="2015-11" db="EMBL/GenBank/DDBJ databases">
        <title>Genomes and virulence difference between two physiological races of Phytophthora nicotianae.</title>
        <authorList>
            <person name="Liu H."/>
            <person name="Ma X."/>
            <person name="Yu H."/>
            <person name="Fang D."/>
            <person name="Li Y."/>
            <person name="Wang X."/>
            <person name="Wang W."/>
            <person name="Dong Y."/>
            <person name="Xiao B."/>
        </authorList>
    </citation>
    <scope>NUCLEOTIDE SEQUENCE [LARGE SCALE GENOMIC DNA]</scope>
    <source>
        <strain evidence="3">race 0</strain>
    </source>
</reference>
<feature type="region of interest" description="Disordered" evidence="1">
    <location>
        <begin position="260"/>
        <end position="314"/>
    </location>
</feature>
<dbReference type="AlphaFoldDB" id="A0A0W8CLC1"/>
<proteinExistence type="predicted"/>
<protein>
    <submittedName>
        <fullName evidence="2">Uncharacterized protein</fullName>
    </submittedName>
</protein>